<sequence length="42" mass="4318">MRGKDSPGADDAQGERRPGARANHRAPPAQAGGTAHLSPILE</sequence>
<gene>
    <name evidence="2" type="ORF">ETEE_2756</name>
</gene>
<reference evidence="2 3" key="1">
    <citation type="journal article" date="2012" name="PLoS ONE">
        <title>Edwardsiella comparative phylogenomics reveal the new intra/inter-species taxonomic relationships, virulence evolution and niche adaptation mechanisms.</title>
        <authorList>
            <person name="Yang M."/>
            <person name="Lv Y."/>
            <person name="Xiao J."/>
            <person name="Wu H."/>
            <person name="Zheng H."/>
            <person name="Liu Q."/>
            <person name="Zhang Y."/>
            <person name="Wang Q."/>
        </authorList>
    </citation>
    <scope>NUCLEOTIDE SEQUENCE [LARGE SCALE GENOMIC DNA]</scope>
    <source>
        <strain evidence="3">080813</strain>
    </source>
</reference>
<accession>A0A076LUD8</accession>
<dbReference type="HOGENOM" id="CLU_3250748_0_0_6"/>
<feature type="region of interest" description="Disordered" evidence="1">
    <location>
        <begin position="1"/>
        <end position="42"/>
    </location>
</feature>
<evidence type="ECO:0000313" key="2">
    <source>
        <dbReference type="EMBL" id="AIJ09189.1"/>
    </source>
</evidence>
<dbReference type="AlphaFoldDB" id="A0A076LUD8"/>
<proteinExistence type="predicted"/>
<dbReference type="EMBL" id="CP006664">
    <property type="protein sequence ID" value="AIJ09189.1"/>
    <property type="molecule type" value="Genomic_DNA"/>
</dbReference>
<feature type="compositionally biased region" description="Basic and acidic residues" evidence="1">
    <location>
        <begin position="1"/>
        <end position="18"/>
    </location>
</feature>
<protein>
    <submittedName>
        <fullName evidence="2">Uncharacterized protein</fullName>
    </submittedName>
</protein>
<name>A0A076LUD8_9GAMM</name>
<organism evidence="2 3">
    <name type="scientific">Edwardsiella anguillarum ET080813</name>
    <dbReference type="NCBI Taxonomy" id="667120"/>
    <lineage>
        <taxon>Bacteria</taxon>
        <taxon>Pseudomonadati</taxon>
        <taxon>Pseudomonadota</taxon>
        <taxon>Gammaproteobacteria</taxon>
        <taxon>Enterobacterales</taxon>
        <taxon>Hafniaceae</taxon>
        <taxon>Edwardsiella</taxon>
    </lineage>
</organism>
<dbReference type="Proteomes" id="UP000028681">
    <property type="component" value="Chromosome"/>
</dbReference>
<evidence type="ECO:0000256" key="1">
    <source>
        <dbReference type="SAM" id="MobiDB-lite"/>
    </source>
</evidence>
<evidence type="ECO:0000313" key="3">
    <source>
        <dbReference type="Proteomes" id="UP000028681"/>
    </source>
</evidence>
<dbReference type="KEGG" id="ete:ETEE_2756"/>